<dbReference type="CDD" id="cd18034">
    <property type="entry name" value="DEXHc_dicer"/>
    <property type="match status" value="1"/>
</dbReference>
<dbReference type="PROSITE" id="PS51327">
    <property type="entry name" value="DICER_DSRBF"/>
    <property type="match status" value="1"/>
</dbReference>
<dbReference type="GO" id="GO:0005634">
    <property type="term" value="C:nucleus"/>
    <property type="evidence" value="ECO:0007669"/>
    <property type="project" value="TreeGrafter"/>
</dbReference>
<keyword evidence="4" id="KW-0930">Antiviral protein</keyword>
<comment type="caution">
    <text evidence="25">The sequence shown here is derived from an EMBL/GenBank/DDBJ whole genome shotgun (WGS) entry which is preliminary data.</text>
</comment>
<dbReference type="GO" id="GO:0004386">
    <property type="term" value="F:helicase activity"/>
    <property type="evidence" value="ECO:0007669"/>
    <property type="project" value="UniProtKB-KW"/>
</dbReference>
<feature type="domain" description="Helicase C-terminal" evidence="23">
    <location>
        <begin position="435"/>
        <end position="596"/>
    </location>
</feature>
<dbReference type="GO" id="GO:0030422">
    <property type="term" value="P:siRNA processing"/>
    <property type="evidence" value="ECO:0007669"/>
    <property type="project" value="TreeGrafter"/>
</dbReference>
<dbReference type="PROSITE" id="PS50142">
    <property type="entry name" value="RNASE_3_2"/>
    <property type="match status" value="2"/>
</dbReference>
<comment type="similarity">
    <text evidence="17 18">Belongs to the helicase family. Dicer subfamily.</text>
</comment>
<dbReference type="FunFam" id="3.40.50.300:FF:001669">
    <property type="entry name" value="Dicer-like protein 1"/>
    <property type="match status" value="1"/>
</dbReference>
<dbReference type="Pfam" id="PF04851">
    <property type="entry name" value="ResIII"/>
    <property type="match status" value="1"/>
</dbReference>
<dbReference type="SMART" id="SM00535">
    <property type="entry name" value="RIBOc"/>
    <property type="match status" value="2"/>
</dbReference>
<dbReference type="PROSITE" id="PS51194">
    <property type="entry name" value="HELICASE_CTER"/>
    <property type="match status" value="1"/>
</dbReference>
<dbReference type="GO" id="GO:0005524">
    <property type="term" value="F:ATP binding"/>
    <property type="evidence" value="ECO:0007669"/>
    <property type="project" value="UniProtKB-KW"/>
</dbReference>
<dbReference type="CDD" id="cd18802">
    <property type="entry name" value="SF2_C_dicer"/>
    <property type="match status" value="1"/>
</dbReference>
<feature type="domain" description="PAZ" evidence="21">
    <location>
        <begin position="887"/>
        <end position="1018"/>
    </location>
</feature>
<evidence type="ECO:0000256" key="8">
    <source>
        <dbReference type="ARBA" id="ARBA00022801"/>
    </source>
</evidence>
<dbReference type="InterPro" id="IPR001650">
    <property type="entry name" value="Helicase_C-like"/>
</dbReference>
<comment type="function">
    <text evidence="16">Dicer-like endonuclease involved in cleaving double-stranded RNA in the RNA interference (RNAi) pathway. Produces 21 to 25 bp dsRNAs (siRNAs) which target the selective destruction of homologous RNAs leading to sequence-specific suppression of gene expression, called post-transcriptional gene silencing (PTGS). Part of a broad host defense response against viral infection and transposons.</text>
</comment>
<keyword evidence="6" id="KW-0677">Repeat</keyword>
<evidence type="ECO:0000256" key="18">
    <source>
        <dbReference type="PROSITE-ProRule" id="PRU00657"/>
    </source>
</evidence>
<accession>A0AAD6MUF1</accession>
<dbReference type="InterPro" id="IPR005034">
    <property type="entry name" value="Dicer_dimerisation"/>
</dbReference>
<evidence type="ECO:0000256" key="2">
    <source>
        <dbReference type="ARBA" id="ARBA00001946"/>
    </source>
</evidence>
<feature type="domain" description="Dicer dsRNA-binding fold" evidence="24">
    <location>
        <begin position="649"/>
        <end position="739"/>
    </location>
</feature>
<dbReference type="PROSITE" id="PS50821">
    <property type="entry name" value="PAZ"/>
    <property type="match status" value="1"/>
</dbReference>
<dbReference type="GO" id="GO:0003677">
    <property type="term" value="F:DNA binding"/>
    <property type="evidence" value="ECO:0007669"/>
    <property type="project" value="InterPro"/>
</dbReference>
<feature type="region of interest" description="Disordered" evidence="19">
    <location>
        <begin position="1"/>
        <end position="43"/>
    </location>
</feature>
<dbReference type="Gene3D" id="3.30.160.380">
    <property type="entry name" value="Dicer dimerisation domain"/>
    <property type="match status" value="1"/>
</dbReference>
<organism evidence="25 26">
    <name type="scientific">Penicillium malachiteum</name>
    <dbReference type="NCBI Taxonomy" id="1324776"/>
    <lineage>
        <taxon>Eukaryota</taxon>
        <taxon>Fungi</taxon>
        <taxon>Dikarya</taxon>
        <taxon>Ascomycota</taxon>
        <taxon>Pezizomycotina</taxon>
        <taxon>Eurotiomycetes</taxon>
        <taxon>Eurotiomycetidae</taxon>
        <taxon>Eurotiales</taxon>
        <taxon>Aspergillaceae</taxon>
        <taxon>Penicillium</taxon>
    </lineage>
</organism>
<dbReference type="FunFam" id="1.10.1520.10:FF:000026">
    <property type="entry name" value="Dicer-like protein 1"/>
    <property type="match status" value="1"/>
</dbReference>
<evidence type="ECO:0000256" key="5">
    <source>
        <dbReference type="ARBA" id="ARBA00022723"/>
    </source>
</evidence>
<evidence type="ECO:0000259" key="24">
    <source>
        <dbReference type="PROSITE" id="PS51327"/>
    </source>
</evidence>
<evidence type="ECO:0000256" key="9">
    <source>
        <dbReference type="ARBA" id="ARBA00022806"/>
    </source>
</evidence>
<dbReference type="InterPro" id="IPR056755">
    <property type="entry name" value="DSRM_2"/>
</dbReference>
<dbReference type="SUPFAM" id="SSF69065">
    <property type="entry name" value="RNase III domain-like"/>
    <property type="match status" value="2"/>
</dbReference>
<evidence type="ECO:0000256" key="14">
    <source>
        <dbReference type="ARBA" id="ARBA00023118"/>
    </source>
</evidence>
<dbReference type="PANTHER" id="PTHR14950">
    <property type="entry name" value="DICER-RELATED"/>
    <property type="match status" value="1"/>
</dbReference>
<keyword evidence="5" id="KW-0479">Metal-binding</keyword>
<comment type="cofactor">
    <cofactor evidence="2">
        <name>Mg(2+)</name>
        <dbReference type="ChEBI" id="CHEBI:18420"/>
    </cofactor>
</comment>
<evidence type="ECO:0000256" key="17">
    <source>
        <dbReference type="ARBA" id="ARBA00035116"/>
    </source>
</evidence>
<dbReference type="Pfam" id="PF00636">
    <property type="entry name" value="Ribonuclease_3"/>
    <property type="match status" value="2"/>
</dbReference>
<evidence type="ECO:0000259" key="23">
    <source>
        <dbReference type="PROSITE" id="PS51194"/>
    </source>
</evidence>
<feature type="domain" description="RNase III" evidence="20">
    <location>
        <begin position="1252"/>
        <end position="1403"/>
    </location>
</feature>
<dbReference type="PROSITE" id="PS51192">
    <property type="entry name" value="HELICASE_ATP_BIND_1"/>
    <property type="match status" value="1"/>
</dbReference>
<dbReference type="InterPro" id="IPR036389">
    <property type="entry name" value="RNase_III_sf"/>
</dbReference>
<dbReference type="PROSITE" id="PS00517">
    <property type="entry name" value="RNASE_3_1"/>
    <property type="match status" value="2"/>
</dbReference>
<feature type="domain" description="Helicase ATP-binding" evidence="22">
    <location>
        <begin position="115"/>
        <end position="296"/>
    </location>
</feature>
<keyword evidence="13 18" id="KW-0694">RNA-binding</keyword>
<dbReference type="GO" id="GO:0051607">
    <property type="term" value="P:defense response to virus"/>
    <property type="evidence" value="ECO:0007669"/>
    <property type="project" value="UniProtKB-KW"/>
</dbReference>
<evidence type="ECO:0000256" key="7">
    <source>
        <dbReference type="ARBA" id="ARBA00022741"/>
    </source>
</evidence>
<evidence type="ECO:0000256" key="6">
    <source>
        <dbReference type="ARBA" id="ARBA00022737"/>
    </source>
</evidence>
<dbReference type="GO" id="GO:0003723">
    <property type="term" value="F:RNA binding"/>
    <property type="evidence" value="ECO:0007669"/>
    <property type="project" value="UniProtKB-UniRule"/>
</dbReference>
<evidence type="ECO:0000256" key="10">
    <source>
        <dbReference type="ARBA" id="ARBA00022833"/>
    </source>
</evidence>
<dbReference type="FunFam" id="1.10.1520.10:FF:000015">
    <property type="entry name" value="Dicer-like protein 1"/>
    <property type="match status" value="1"/>
</dbReference>
<name>A0AAD6MUF1_9EURO</name>
<evidence type="ECO:0000256" key="16">
    <source>
        <dbReference type="ARBA" id="ARBA00025403"/>
    </source>
</evidence>
<dbReference type="SMART" id="SM00487">
    <property type="entry name" value="DEXDc"/>
    <property type="match status" value="1"/>
</dbReference>
<dbReference type="InterPro" id="IPR014001">
    <property type="entry name" value="Helicase_ATP-bd"/>
</dbReference>
<dbReference type="CDD" id="cd00593">
    <property type="entry name" value="RIBOc"/>
    <property type="match status" value="2"/>
</dbReference>
<evidence type="ECO:0000256" key="1">
    <source>
        <dbReference type="ARBA" id="ARBA00001936"/>
    </source>
</evidence>
<dbReference type="InterPro" id="IPR000999">
    <property type="entry name" value="RNase_III_dom"/>
</dbReference>
<dbReference type="GO" id="GO:0005737">
    <property type="term" value="C:cytoplasm"/>
    <property type="evidence" value="ECO:0007669"/>
    <property type="project" value="TreeGrafter"/>
</dbReference>
<dbReference type="SUPFAM" id="SSF52540">
    <property type="entry name" value="P-loop containing nucleoside triphosphate hydrolases"/>
    <property type="match status" value="1"/>
</dbReference>
<feature type="domain" description="RNase III" evidence="20">
    <location>
        <begin position="1050"/>
        <end position="1201"/>
    </location>
</feature>
<evidence type="ECO:0000313" key="26">
    <source>
        <dbReference type="Proteomes" id="UP001215712"/>
    </source>
</evidence>
<dbReference type="GO" id="GO:0046872">
    <property type="term" value="F:metal ion binding"/>
    <property type="evidence" value="ECO:0007669"/>
    <property type="project" value="UniProtKB-KW"/>
</dbReference>
<dbReference type="EMBL" id="JAQJAN010000011">
    <property type="protein sequence ID" value="KAJ5719472.1"/>
    <property type="molecule type" value="Genomic_DNA"/>
</dbReference>
<dbReference type="Proteomes" id="UP001215712">
    <property type="component" value="Unassembled WGS sequence"/>
</dbReference>
<dbReference type="InterPro" id="IPR006935">
    <property type="entry name" value="Helicase/UvrB_N"/>
</dbReference>
<evidence type="ECO:0000256" key="13">
    <source>
        <dbReference type="ARBA" id="ARBA00022884"/>
    </source>
</evidence>
<evidence type="ECO:0000259" key="20">
    <source>
        <dbReference type="PROSITE" id="PS50142"/>
    </source>
</evidence>
<gene>
    <name evidence="25" type="ORF">N7493_007927</name>
</gene>
<evidence type="ECO:0000256" key="11">
    <source>
        <dbReference type="ARBA" id="ARBA00022840"/>
    </source>
</evidence>
<proteinExistence type="inferred from homology"/>
<dbReference type="InterPro" id="IPR027417">
    <property type="entry name" value="P-loop_NTPase"/>
</dbReference>
<dbReference type="Gene3D" id="1.10.1520.10">
    <property type="entry name" value="Ribonuclease III domain"/>
    <property type="match status" value="2"/>
</dbReference>
<dbReference type="Gene3D" id="3.40.50.300">
    <property type="entry name" value="P-loop containing nucleotide triphosphate hydrolases"/>
    <property type="match status" value="2"/>
</dbReference>
<keyword evidence="12" id="KW-0460">Magnesium</keyword>
<evidence type="ECO:0000313" key="25">
    <source>
        <dbReference type="EMBL" id="KAJ5719472.1"/>
    </source>
</evidence>
<reference evidence="25" key="2">
    <citation type="submission" date="2023-01" db="EMBL/GenBank/DDBJ databases">
        <authorList>
            <person name="Petersen C."/>
        </authorList>
    </citation>
    <scope>NUCLEOTIDE SEQUENCE</scope>
    <source>
        <strain evidence="25">IBT 17514</strain>
    </source>
</reference>
<keyword evidence="14" id="KW-0051">Antiviral defense</keyword>
<dbReference type="GO" id="GO:0004525">
    <property type="term" value="F:ribonuclease III activity"/>
    <property type="evidence" value="ECO:0007669"/>
    <property type="project" value="InterPro"/>
</dbReference>
<keyword evidence="8" id="KW-0378">Hydrolase</keyword>
<keyword evidence="7" id="KW-0547">Nucleotide-binding</keyword>
<dbReference type="Pfam" id="PF03368">
    <property type="entry name" value="Dicer_dimer"/>
    <property type="match status" value="1"/>
</dbReference>
<keyword evidence="9" id="KW-0347">Helicase</keyword>
<keyword evidence="15" id="KW-0464">Manganese</keyword>
<dbReference type="Pfam" id="PF00271">
    <property type="entry name" value="Helicase_C"/>
    <property type="match status" value="1"/>
</dbReference>
<keyword evidence="11" id="KW-0067">ATP-binding</keyword>
<evidence type="ECO:0000256" key="4">
    <source>
        <dbReference type="ARBA" id="ARBA00022721"/>
    </source>
</evidence>
<keyword evidence="10" id="KW-0862">Zinc</keyword>
<dbReference type="PANTHER" id="PTHR14950:SF62">
    <property type="entry name" value="DICER-LIKE PROTEIN 1"/>
    <property type="match status" value="1"/>
</dbReference>
<dbReference type="SMART" id="SM00490">
    <property type="entry name" value="HELICc"/>
    <property type="match status" value="1"/>
</dbReference>
<dbReference type="GO" id="GO:0050688">
    <property type="term" value="P:regulation of defense response to virus"/>
    <property type="evidence" value="ECO:0007669"/>
    <property type="project" value="UniProtKB-KW"/>
</dbReference>
<comment type="cofactor">
    <cofactor evidence="1">
        <name>Mn(2+)</name>
        <dbReference type="ChEBI" id="CHEBI:29035"/>
    </cofactor>
</comment>
<evidence type="ECO:0000256" key="19">
    <source>
        <dbReference type="SAM" id="MobiDB-lite"/>
    </source>
</evidence>
<reference evidence="25" key="1">
    <citation type="journal article" date="2023" name="IMA Fungus">
        <title>Comparative genomic study of the Penicillium genus elucidates a diverse pangenome and 15 lateral gene transfer events.</title>
        <authorList>
            <person name="Petersen C."/>
            <person name="Sorensen T."/>
            <person name="Nielsen M.R."/>
            <person name="Sondergaard T.E."/>
            <person name="Sorensen J.L."/>
            <person name="Fitzpatrick D.A."/>
            <person name="Frisvad J.C."/>
            <person name="Nielsen K.L."/>
        </authorList>
    </citation>
    <scope>NUCLEOTIDE SEQUENCE</scope>
    <source>
        <strain evidence="25">IBT 17514</strain>
    </source>
</reference>
<evidence type="ECO:0000259" key="22">
    <source>
        <dbReference type="PROSITE" id="PS51192"/>
    </source>
</evidence>
<sequence length="1536" mass="174534">MAESSRNKKAPAISKVEGKTMTQAGRDSTASDSEQSESEEEQIIAINEIDQVRRAQNLQFQALLATRAKEDSVSQVKHVESTWQRPDEELTIASLVSKKDSGKESLDPRAYQIELFERAKNRNIIAVLDTGSGKTLIAVLLLKHILQQELIDRSHGERHRIAIFLVDSVTLVFQQAAVLRNNLDQEVGHFFGAMGPDLWDEETWQKHFEKNMVIVCTADIVHQALLNAFVKMDQINLLIFDEAHHTKKEHPYARIIRDSYLKTEPLNRPKIFGMTASPIDAKVNIAEAASQLELLLNSQIATTSKMSALREFVRRPREEVWTYAKLKEPFETQLLQEMREAFGTIKILSPVFGFALNASSELGRWCADQTWAIALADDVMPKLYGFMSKGPDGDSILADKIEKDLAQVKQAGNAVKDHQFGDPMEPGQLSSKVHVLLQILNRHFGQSKDCKCIVFTERRNTAKILLLLCEKLNIPNLRPGVLVGVRNSDLTGTTTFRQQFLALVKFRKGEINCLFATSVAEEGLDIPDCNLVIRFNLYETLIQYIQSRGRARHIDSTYIHLLEEGHSAQTKRIQDIQQSEVSAVGSECKENFLTLYKKNMMQAFCRALPKDRLLHDDDEKELERLLGKDGGKRVYVIPSTGAKLTYKHATHVLARYAESLQYENDSSAQVSYFTRAVAGMFVCEVILPEKSPIRGLVGMPETSKLLAKQTVAFDACLLLRKQKLLDENFRSIYHKRLPAMRNAKLAIVSKKTNQYTMICKPSIWNENQGNIPEKLYGMVFRFIPLEKLDRERRSIALLTRVKLPAIPKFPLYLENDKETIIESIVFESTVSVNETDLTHLCQFNVAAFRDVFHKTFHATAEQFPYWLAPIKSEAQLDNSSIFPKDFIDWETLREVNDKDELKWTKEMDPGFLLNRFLYDGWDGKRRYFPLSVDTSLRPSDPLPPDMPHRKWTKDILNYSLSLSKNSRVKFLENADWEQPVLQAECVCLRRNFLDRATEAERKEVTRCVICPQPLTISAIPVPTVTSILAFPAIMNRLQSYLIVLEGCESLGLKIQTDLALEAFTKDSDNTEEHRSLQVHVQRGMGKNYERLEFLGDSFLKMATSITLFCQYPDDDEYDYHVNRMCLICNKNLFNSAIKLNLFNYIRSRGFSRHNWYPPGLELLHGRNFAKNLAAESTHNLGEKTIADVCEALIAASLLSGGKEIRFDTAVKSVTIFVDSENHKATCWKDYIGSYVKPSYQVKGSDGFEADLADKIFAKLKYRFKYPALLRSAFTHPSYPSAWAKVPCYQRLEFLGDSLLDMVCVEDLFERFPDKDPQWLTEHKMAMVSNKFLGALAVKLGFHRHLQHFSNPIQTSVTQYAEDLQVAEEEGNGAMDYWLATKDSPKCLPDMVEAFLAAIFVDSGFNYTVIEDFFKKHIKPYFVDISLYDSFANKHPTTYLYSQLTGIYSCTNYCLKSGEIPAVGNEQPTILAAVMIHGISIAEATGISSRYAKVRASEMALKEISGLLRDEFRAKFGCDCEDSDQVKEVAINQGTAV</sequence>
<dbReference type="FunFam" id="3.40.50.300:FF:001988">
    <property type="entry name" value="Dicer-like protein 1"/>
    <property type="match status" value="1"/>
</dbReference>
<dbReference type="Pfam" id="PF24995">
    <property type="entry name" value="DSRM_2"/>
    <property type="match status" value="1"/>
</dbReference>
<protein>
    <recommendedName>
        <fullName evidence="3">Dicer-like protein 1</fullName>
    </recommendedName>
</protein>
<evidence type="ECO:0000256" key="12">
    <source>
        <dbReference type="ARBA" id="ARBA00022842"/>
    </source>
</evidence>
<evidence type="ECO:0000256" key="15">
    <source>
        <dbReference type="ARBA" id="ARBA00023211"/>
    </source>
</evidence>
<dbReference type="InterPro" id="IPR003100">
    <property type="entry name" value="PAZ_dom"/>
</dbReference>
<evidence type="ECO:0000256" key="3">
    <source>
        <dbReference type="ARBA" id="ARBA00020797"/>
    </source>
</evidence>
<dbReference type="InterPro" id="IPR038248">
    <property type="entry name" value="Dicer_dimer_sf"/>
</dbReference>
<keyword evidence="26" id="KW-1185">Reference proteome</keyword>
<evidence type="ECO:0000259" key="21">
    <source>
        <dbReference type="PROSITE" id="PS50821"/>
    </source>
</evidence>